<dbReference type="Proteomes" id="UP000324176">
    <property type="component" value="Unassembled WGS sequence"/>
</dbReference>
<protein>
    <submittedName>
        <fullName evidence="1">Uncharacterized protein</fullName>
    </submittedName>
</protein>
<dbReference type="OrthoDB" id="8547320at2"/>
<proteinExistence type="predicted"/>
<accession>A0A1H2XVG8</accession>
<dbReference type="Proteomes" id="UP000183454">
    <property type="component" value="Unassembled WGS sequence"/>
</dbReference>
<name>A0A1H2XVG8_9PROT</name>
<evidence type="ECO:0000313" key="3">
    <source>
        <dbReference type="Proteomes" id="UP000183454"/>
    </source>
</evidence>
<evidence type="ECO:0000313" key="2">
    <source>
        <dbReference type="EMBL" id="TYP89250.1"/>
    </source>
</evidence>
<reference evidence="2 4" key="2">
    <citation type="submission" date="2019-07" db="EMBL/GenBank/DDBJ databases">
        <title>Active sludge and wastewater microbial communities from Klosterneuburg, Austria.</title>
        <authorList>
            <person name="Wagner M."/>
        </authorList>
    </citation>
    <scope>NUCLEOTIDE SEQUENCE [LARGE SCALE GENOMIC DNA]</scope>
    <source>
        <strain evidence="2 4">Nm2</strain>
    </source>
</reference>
<dbReference type="EMBL" id="FNNH01000043">
    <property type="protein sequence ID" value="SDW96827.1"/>
    <property type="molecule type" value="Genomic_DNA"/>
</dbReference>
<dbReference type="RefSeq" id="WP_052752253.1">
    <property type="nucleotide sequence ID" value="NZ_CP011451.1"/>
</dbReference>
<organism evidence="1 3">
    <name type="scientific">Nitrosomonas communis</name>
    <dbReference type="NCBI Taxonomy" id="44574"/>
    <lineage>
        <taxon>Bacteria</taxon>
        <taxon>Pseudomonadati</taxon>
        <taxon>Pseudomonadota</taxon>
        <taxon>Betaproteobacteria</taxon>
        <taxon>Nitrosomonadales</taxon>
        <taxon>Nitrosomonadaceae</taxon>
        <taxon>Nitrosomonas</taxon>
    </lineage>
</organism>
<gene>
    <name evidence="2" type="ORF">BCL69_101825</name>
    <name evidence="1" type="ORF">SAMN05421882_104316</name>
</gene>
<reference evidence="1 3" key="1">
    <citation type="submission" date="2016-10" db="EMBL/GenBank/DDBJ databases">
        <authorList>
            <person name="de Groot N.N."/>
        </authorList>
    </citation>
    <scope>NUCLEOTIDE SEQUENCE [LARGE SCALE GENOMIC DNA]</scope>
    <source>
        <strain evidence="1 3">Nm110</strain>
    </source>
</reference>
<dbReference type="EMBL" id="VNHT01000018">
    <property type="protein sequence ID" value="TYP89250.1"/>
    <property type="molecule type" value="Genomic_DNA"/>
</dbReference>
<evidence type="ECO:0000313" key="4">
    <source>
        <dbReference type="Proteomes" id="UP000324176"/>
    </source>
</evidence>
<evidence type="ECO:0000313" key="1">
    <source>
        <dbReference type="EMBL" id="SDW96827.1"/>
    </source>
</evidence>
<sequence length="107" mass="12673">MIDDYQEAMELMNKMKNCLPIPVYPSKRFVSLLEQRNIKLKTNQRLEIIDVHYLGDEGGISCTLEFPFKTEESYVISLTHLRPMPNHLLAKDLRKYQIHRIRNLAQQ</sequence>
<dbReference type="AlphaFoldDB" id="A0A1H2XVG8"/>